<feature type="signal peptide" evidence="2">
    <location>
        <begin position="1"/>
        <end position="21"/>
    </location>
</feature>
<keyword evidence="2" id="KW-0732">Signal</keyword>
<keyword evidence="4" id="KW-1185">Reference proteome</keyword>
<evidence type="ECO:0000313" key="3">
    <source>
        <dbReference type="EMBL" id="MFC3105713.1"/>
    </source>
</evidence>
<gene>
    <name evidence="3" type="ORF">ACFOSU_17725</name>
</gene>
<feature type="chain" id="PRO_5047184631" description="Lipoprotein" evidence="2">
    <location>
        <begin position="22"/>
        <end position="94"/>
    </location>
</feature>
<dbReference type="Proteomes" id="UP001595462">
    <property type="component" value="Unassembled WGS sequence"/>
</dbReference>
<name>A0ABV7ESF0_9GAMM</name>
<protein>
    <recommendedName>
        <fullName evidence="5">Lipoprotein</fullName>
    </recommendedName>
</protein>
<dbReference type="PROSITE" id="PS51257">
    <property type="entry name" value="PROKAR_LIPOPROTEIN"/>
    <property type="match status" value="1"/>
</dbReference>
<comment type="caution">
    <text evidence="3">The sequence shown here is derived from an EMBL/GenBank/DDBJ whole genome shotgun (WGS) entry which is preliminary data.</text>
</comment>
<proteinExistence type="predicted"/>
<evidence type="ECO:0000256" key="1">
    <source>
        <dbReference type="SAM" id="MobiDB-lite"/>
    </source>
</evidence>
<feature type="region of interest" description="Disordered" evidence="1">
    <location>
        <begin position="43"/>
        <end position="78"/>
    </location>
</feature>
<dbReference type="EMBL" id="JBHRSS010000008">
    <property type="protein sequence ID" value="MFC3105713.1"/>
    <property type="molecule type" value="Genomic_DNA"/>
</dbReference>
<accession>A0ABV7ESF0</accession>
<evidence type="ECO:0008006" key="5">
    <source>
        <dbReference type="Google" id="ProtNLM"/>
    </source>
</evidence>
<evidence type="ECO:0000313" key="4">
    <source>
        <dbReference type="Proteomes" id="UP001595462"/>
    </source>
</evidence>
<reference evidence="4" key="1">
    <citation type="journal article" date="2019" name="Int. J. Syst. Evol. Microbiol.">
        <title>The Global Catalogue of Microorganisms (GCM) 10K type strain sequencing project: providing services to taxonomists for standard genome sequencing and annotation.</title>
        <authorList>
            <consortium name="The Broad Institute Genomics Platform"/>
            <consortium name="The Broad Institute Genome Sequencing Center for Infectious Disease"/>
            <person name="Wu L."/>
            <person name="Ma J."/>
        </authorList>
    </citation>
    <scope>NUCLEOTIDE SEQUENCE [LARGE SCALE GENOMIC DNA]</scope>
    <source>
        <strain evidence="4">KCTC 52640</strain>
    </source>
</reference>
<organism evidence="3 4">
    <name type="scientific">Salinisphaera aquimarina</name>
    <dbReference type="NCBI Taxonomy" id="2094031"/>
    <lineage>
        <taxon>Bacteria</taxon>
        <taxon>Pseudomonadati</taxon>
        <taxon>Pseudomonadota</taxon>
        <taxon>Gammaproteobacteria</taxon>
        <taxon>Salinisphaerales</taxon>
        <taxon>Salinisphaeraceae</taxon>
        <taxon>Salinisphaera</taxon>
    </lineage>
</organism>
<sequence>MKKTVYLMLAISALLLSACSATPDCLKPQSYMDAKTFPPLKSPAGLDVPAPDPSLRIPDVASGPVGTYEQAPAGIDEEDPAARCLVTPPAMTSH</sequence>
<dbReference type="RefSeq" id="WP_380691248.1">
    <property type="nucleotide sequence ID" value="NZ_JBHRSS010000008.1"/>
</dbReference>
<evidence type="ECO:0000256" key="2">
    <source>
        <dbReference type="SAM" id="SignalP"/>
    </source>
</evidence>